<dbReference type="PROSITE" id="PS51257">
    <property type="entry name" value="PROKAR_LIPOPROTEIN"/>
    <property type="match status" value="1"/>
</dbReference>
<organism evidence="1 2">
    <name type="scientific">Variovorax gossypii</name>
    <dbReference type="NCBI Taxonomy" id="1679495"/>
    <lineage>
        <taxon>Bacteria</taxon>
        <taxon>Pseudomonadati</taxon>
        <taxon>Pseudomonadota</taxon>
        <taxon>Betaproteobacteria</taxon>
        <taxon>Burkholderiales</taxon>
        <taxon>Comamonadaceae</taxon>
        <taxon>Variovorax</taxon>
    </lineage>
</organism>
<dbReference type="AlphaFoldDB" id="A0A431TJR5"/>
<reference evidence="1 2" key="1">
    <citation type="submission" date="2018-12" db="EMBL/GenBank/DDBJ databases">
        <title>The genome of Variovorax gossypii DSM 100435.</title>
        <authorList>
            <person name="Gao J."/>
            <person name="Sun J."/>
        </authorList>
    </citation>
    <scope>NUCLEOTIDE SEQUENCE [LARGE SCALE GENOMIC DNA]</scope>
    <source>
        <strain evidence="1 2">DSM 100435</strain>
    </source>
</reference>
<protein>
    <submittedName>
        <fullName evidence="1">Uncharacterized protein</fullName>
    </submittedName>
</protein>
<dbReference type="RefSeq" id="WP_126471605.1">
    <property type="nucleotide sequence ID" value="NZ_RXOE01000004.1"/>
</dbReference>
<name>A0A431TJR5_9BURK</name>
<gene>
    <name evidence="1" type="ORF">EJP69_16910</name>
</gene>
<evidence type="ECO:0000313" key="1">
    <source>
        <dbReference type="EMBL" id="RTQ33213.1"/>
    </source>
</evidence>
<comment type="caution">
    <text evidence="1">The sequence shown here is derived from an EMBL/GenBank/DDBJ whole genome shotgun (WGS) entry which is preliminary data.</text>
</comment>
<dbReference type="Proteomes" id="UP000267418">
    <property type="component" value="Unassembled WGS sequence"/>
</dbReference>
<evidence type="ECO:0000313" key="2">
    <source>
        <dbReference type="Proteomes" id="UP000267418"/>
    </source>
</evidence>
<dbReference type="EMBL" id="RXOE01000004">
    <property type="protein sequence ID" value="RTQ33213.1"/>
    <property type="molecule type" value="Genomic_DNA"/>
</dbReference>
<accession>A0A431TJR5</accession>
<dbReference type="OrthoDB" id="9928326at2"/>
<proteinExistence type="predicted"/>
<keyword evidence="2" id="KW-1185">Reference proteome</keyword>
<sequence length="220" mass="24487">MDEPKLSSKTGREMRTTSKIRFIPQSALLFGIACLSVLPMSAFSRQVAVPEATVSFDLPDRWEYRLASEPTRKIVAIRAGLRERGNIAFTCQIDRHDLPPNFRSYSQKQLNEAYASKPLDAQGFRARLATQVRGPLSIEKVGQSTIGGALAYWAVATVTEGQGADQFRVVTKHFVTQTPGFAWMIQCGAGSVDKAKDPMVFFKEMEKPFEEFVASIKFLS</sequence>